<accession>A0A0E9TR42</accession>
<organism evidence="1">
    <name type="scientific">Anguilla anguilla</name>
    <name type="common">European freshwater eel</name>
    <name type="synonym">Muraena anguilla</name>
    <dbReference type="NCBI Taxonomy" id="7936"/>
    <lineage>
        <taxon>Eukaryota</taxon>
        <taxon>Metazoa</taxon>
        <taxon>Chordata</taxon>
        <taxon>Craniata</taxon>
        <taxon>Vertebrata</taxon>
        <taxon>Euteleostomi</taxon>
        <taxon>Actinopterygii</taxon>
        <taxon>Neopterygii</taxon>
        <taxon>Teleostei</taxon>
        <taxon>Anguilliformes</taxon>
        <taxon>Anguillidae</taxon>
        <taxon>Anguilla</taxon>
    </lineage>
</organism>
<proteinExistence type="predicted"/>
<dbReference type="EMBL" id="GBXM01052383">
    <property type="protein sequence ID" value="JAH56194.1"/>
    <property type="molecule type" value="Transcribed_RNA"/>
</dbReference>
<dbReference type="AlphaFoldDB" id="A0A0E9TR42"/>
<reference evidence="1" key="1">
    <citation type="submission" date="2014-11" db="EMBL/GenBank/DDBJ databases">
        <authorList>
            <person name="Amaro Gonzalez C."/>
        </authorList>
    </citation>
    <scope>NUCLEOTIDE SEQUENCE</scope>
</reference>
<name>A0A0E9TR42_ANGAN</name>
<reference evidence="1" key="2">
    <citation type="journal article" date="2015" name="Fish Shellfish Immunol.">
        <title>Early steps in the European eel (Anguilla anguilla)-Vibrio vulnificus interaction in the gills: Role of the RtxA13 toxin.</title>
        <authorList>
            <person name="Callol A."/>
            <person name="Pajuelo D."/>
            <person name="Ebbesson L."/>
            <person name="Teles M."/>
            <person name="MacKenzie S."/>
            <person name="Amaro C."/>
        </authorList>
    </citation>
    <scope>NUCLEOTIDE SEQUENCE</scope>
</reference>
<sequence length="27" mass="2898">MCSHQSILVASGLWPLPGPSSPPFLFE</sequence>
<protein>
    <submittedName>
        <fullName evidence="1">Uncharacterized protein</fullName>
    </submittedName>
</protein>
<evidence type="ECO:0000313" key="1">
    <source>
        <dbReference type="EMBL" id="JAH56194.1"/>
    </source>
</evidence>